<evidence type="ECO:0000256" key="2">
    <source>
        <dbReference type="ARBA" id="ARBA00023150"/>
    </source>
</evidence>
<name>A0A9X3XK98_9CLOT</name>
<dbReference type="InterPro" id="IPR036425">
    <property type="entry name" value="MoaB/Mog-like_dom_sf"/>
</dbReference>
<dbReference type="Gene3D" id="3.40.980.10">
    <property type="entry name" value="MoaB/Mog-like domain"/>
    <property type="match status" value="1"/>
</dbReference>
<comment type="caution">
    <text evidence="4">The sequence shown here is derived from an EMBL/GenBank/DDBJ whole genome shotgun (WGS) entry which is preliminary data.</text>
</comment>
<evidence type="ECO:0000256" key="1">
    <source>
        <dbReference type="ARBA" id="ARBA00005046"/>
    </source>
</evidence>
<keyword evidence="5" id="KW-1185">Reference proteome</keyword>
<dbReference type="RefSeq" id="WP_195954611.1">
    <property type="nucleotide sequence ID" value="NZ_JADPEJ010000012.1"/>
</dbReference>
<accession>A0A9X3XK98</accession>
<protein>
    <submittedName>
        <fullName evidence="4">Molybdopterin-binding protein</fullName>
    </submittedName>
</protein>
<dbReference type="EMBL" id="JAMRYU010000001">
    <property type="protein sequence ID" value="MDC4238677.1"/>
    <property type="molecule type" value="Genomic_DNA"/>
</dbReference>
<proteinExistence type="predicted"/>
<keyword evidence="2" id="KW-0501">Molybdenum cofactor biosynthesis</keyword>
<evidence type="ECO:0000259" key="3">
    <source>
        <dbReference type="Pfam" id="PF00994"/>
    </source>
</evidence>
<dbReference type="PANTHER" id="PTHR43764">
    <property type="entry name" value="MOLYBDENUM COFACTOR BIOSYNTHESIS"/>
    <property type="match status" value="1"/>
</dbReference>
<feature type="domain" description="MoaB/Mog" evidence="3">
    <location>
        <begin position="5"/>
        <end position="142"/>
    </location>
</feature>
<comment type="pathway">
    <text evidence="1">Cofactor biosynthesis; molybdopterin biosynthesis.</text>
</comment>
<dbReference type="SUPFAM" id="SSF53218">
    <property type="entry name" value="Molybdenum cofactor biosynthesis proteins"/>
    <property type="match status" value="1"/>
</dbReference>
<evidence type="ECO:0000313" key="5">
    <source>
        <dbReference type="Proteomes" id="UP001141183"/>
    </source>
</evidence>
<evidence type="ECO:0000313" key="4">
    <source>
        <dbReference type="EMBL" id="MDC4238677.1"/>
    </source>
</evidence>
<dbReference type="Proteomes" id="UP001141183">
    <property type="component" value="Unassembled WGS sequence"/>
</dbReference>
<sequence>MITAGIITVNDKGYKEEDDYRGRIIKRYLENRGYQILKYKILKSNQVDLENEMKYMSDKLKVNLILTTGGIACRPTDIVPEATKNVIMKEVSGIAEGIRYYNLQMSKNVMLSRGVSGIRGETLIVNLPENPKYLISSLDFALETIEYGVEMVINKIKDCVI</sequence>
<dbReference type="InterPro" id="IPR051920">
    <property type="entry name" value="MPT_Adenylyltrnsfr/MoaC-Rel"/>
</dbReference>
<reference evidence="4" key="1">
    <citation type="submission" date="2022-05" db="EMBL/GenBank/DDBJ databases">
        <title>Draft genome sequence of Clostridium tertium strain CP3 isolated from Peru.</title>
        <authorList>
            <person name="Hurtado R."/>
            <person name="Lima L."/>
            <person name="Sousa T."/>
            <person name="Jaiswal A.K."/>
            <person name="Tiwari S."/>
            <person name="Maturrano L."/>
            <person name="Brenig B."/>
            <person name="Azevedo V."/>
        </authorList>
    </citation>
    <scope>NUCLEOTIDE SEQUENCE</scope>
    <source>
        <strain evidence="4">CP3</strain>
    </source>
</reference>
<dbReference type="GO" id="GO:0006777">
    <property type="term" value="P:Mo-molybdopterin cofactor biosynthetic process"/>
    <property type="evidence" value="ECO:0007669"/>
    <property type="project" value="UniProtKB-KW"/>
</dbReference>
<dbReference type="Pfam" id="PF00994">
    <property type="entry name" value="MoCF_biosynth"/>
    <property type="match status" value="1"/>
</dbReference>
<organism evidence="4 5">
    <name type="scientific">Clostridium tertium</name>
    <dbReference type="NCBI Taxonomy" id="1559"/>
    <lineage>
        <taxon>Bacteria</taxon>
        <taxon>Bacillati</taxon>
        <taxon>Bacillota</taxon>
        <taxon>Clostridia</taxon>
        <taxon>Eubacteriales</taxon>
        <taxon>Clostridiaceae</taxon>
        <taxon>Clostridium</taxon>
    </lineage>
</organism>
<dbReference type="InterPro" id="IPR001453">
    <property type="entry name" value="MoaB/Mog_dom"/>
</dbReference>
<dbReference type="AlphaFoldDB" id="A0A9X3XK98"/>
<dbReference type="PANTHER" id="PTHR43764:SF1">
    <property type="entry name" value="MOLYBDOPTERIN MOLYBDOTRANSFERASE"/>
    <property type="match status" value="1"/>
</dbReference>
<gene>
    <name evidence="4" type="ORF">NE398_00620</name>
</gene>